<comment type="caution">
    <text evidence="2">The sequence shown here is derived from an EMBL/GenBank/DDBJ whole genome shotgun (WGS) entry which is preliminary data.</text>
</comment>
<evidence type="ECO:0000256" key="1">
    <source>
        <dbReference type="SAM" id="MobiDB-lite"/>
    </source>
</evidence>
<protein>
    <submittedName>
        <fullName evidence="2">MatE family transporter</fullName>
    </submittedName>
</protein>
<accession>A0A853FE55</accession>
<sequence>MRKDGLKEPALGPGDSSDSGSDMPAFRPDTDSDRNNTGERAEVENRGDDPLNEDVEADRIVSGDKAGLAHTPPDPARNGG</sequence>
<evidence type="ECO:0000313" key="3">
    <source>
        <dbReference type="Proteomes" id="UP000580517"/>
    </source>
</evidence>
<feature type="region of interest" description="Disordered" evidence="1">
    <location>
        <begin position="1"/>
        <end position="80"/>
    </location>
</feature>
<evidence type="ECO:0000313" key="2">
    <source>
        <dbReference type="EMBL" id="NYT37942.1"/>
    </source>
</evidence>
<reference evidence="2 3" key="1">
    <citation type="submission" date="2020-07" db="EMBL/GenBank/DDBJ databases">
        <title>Taxonomic revisions and descriptions of new bacterial species based on genomic comparisons in the high-G+C-content subgroup of the family Alcaligenaceae.</title>
        <authorList>
            <person name="Szabo A."/>
            <person name="Felfoldi T."/>
        </authorList>
    </citation>
    <scope>NUCLEOTIDE SEQUENCE [LARGE SCALE GENOMIC DNA]</scope>
    <source>
        <strain evidence="2 3">DSM 25264</strain>
    </source>
</reference>
<dbReference type="Proteomes" id="UP000580517">
    <property type="component" value="Unassembled WGS sequence"/>
</dbReference>
<keyword evidence="3" id="KW-1185">Reference proteome</keyword>
<dbReference type="EMBL" id="JACCEW010000004">
    <property type="protein sequence ID" value="NYT37942.1"/>
    <property type="molecule type" value="Genomic_DNA"/>
</dbReference>
<name>A0A853FE55_9BURK</name>
<dbReference type="OrthoDB" id="8637338at2"/>
<organism evidence="2 3">
    <name type="scientific">Allopusillimonas soli</name>
    <dbReference type="NCBI Taxonomy" id="659016"/>
    <lineage>
        <taxon>Bacteria</taxon>
        <taxon>Pseudomonadati</taxon>
        <taxon>Pseudomonadota</taxon>
        <taxon>Betaproteobacteria</taxon>
        <taxon>Burkholderiales</taxon>
        <taxon>Alcaligenaceae</taxon>
        <taxon>Allopusillimonas</taxon>
    </lineage>
</organism>
<dbReference type="AlphaFoldDB" id="A0A853FE55"/>
<feature type="compositionally biased region" description="Low complexity" evidence="1">
    <location>
        <begin position="12"/>
        <end position="22"/>
    </location>
</feature>
<proteinExistence type="predicted"/>
<feature type="compositionally biased region" description="Basic and acidic residues" evidence="1">
    <location>
        <begin position="28"/>
        <end position="49"/>
    </location>
</feature>
<gene>
    <name evidence="2" type="ORF">H0A68_13730</name>
</gene>